<evidence type="ECO:0000256" key="1">
    <source>
        <dbReference type="ARBA" id="ARBA00022723"/>
    </source>
</evidence>
<dbReference type="Proteomes" id="UP000426265">
    <property type="component" value="Unassembled WGS sequence"/>
</dbReference>
<dbReference type="ExpressionAtlas" id="A0A654E5Q4">
    <property type="expression patterns" value="baseline and differential"/>
</dbReference>
<evidence type="ECO:0000256" key="2">
    <source>
        <dbReference type="ARBA" id="ARBA00022771"/>
    </source>
</evidence>
<dbReference type="PROSITE" id="PS50090">
    <property type="entry name" value="MYB_LIKE"/>
    <property type="match status" value="1"/>
</dbReference>
<dbReference type="InterPro" id="IPR011011">
    <property type="entry name" value="Znf_FYVE_PHD"/>
</dbReference>
<dbReference type="InterPro" id="IPR009057">
    <property type="entry name" value="Homeodomain-like_sf"/>
</dbReference>
<proteinExistence type="predicted"/>
<dbReference type="CDD" id="cd11660">
    <property type="entry name" value="SANT_TRF"/>
    <property type="match status" value="1"/>
</dbReference>
<dbReference type="EMBL" id="CACRSJ010000104">
    <property type="protein sequence ID" value="VYS44633.1"/>
    <property type="molecule type" value="Genomic_DNA"/>
</dbReference>
<name>A0A654E5Q4_ARATH</name>
<evidence type="ECO:0000259" key="4">
    <source>
        <dbReference type="PROSITE" id="PS50090"/>
    </source>
</evidence>
<dbReference type="GO" id="GO:0008270">
    <property type="term" value="F:zinc ion binding"/>
    <property type="evidence" value="ECO:0007669"/>
    <property type="project" value="UniProtKB-KW"/>
</dbReference>
<dbReference type="SUPFAM" id="SSF46689">
    <property type="entry name" value="Homeodomain-like"/>
    <property type="match status" value="1"/>
</dbReference>
<organism evidence="5 6">
    <name type="scientific">Arabidopsis thaliana</name>
    <name type="common">Mouse-ear cress</name>
    <dbReference type="NCBI Taxonomy" id="3702"/>
    <lineage>
        <taxon>Eukaryota</taxon>
        <taxon>Viridiplantae</taxon>
        <taxon>Streptophyta</taxon>
        <taxon>Embryophyta</taxon>
        <taxon>Tracheophyta</taxon>
        <taxon>Spermatophyta</taxon>
        <taxon>Magnoliopsida</taxon>
        <taxon>eudicotyledons</taxon>
        <taxon>Gunneridae</taxon>
        <taxon>Pentapetalae</taxon>
        <taxon>rosids</taxon>
        <taxon>malvids</taxon>
        <taxon>Brassicales</taxon>
        <taxon>Brassicaceae</taxon>
        <taxon>Camelineae</taxon>
        <taxon>Arabidopsis</taxon>
    </lineage>
</organism>
<dbReference type="AlphaFoldDB" id="A0A654E5Q4"/>
<protein>
    <recommendedName>
        <fullName evidence="4">Myb-like domain-containing protein</fullName>
    </recommendedName>
</protein>
<sequence length="345" mass="39158">MVSDLPLDEDDIALLKSPYIGEIVEEIGFVREKRIAHCIVQCDDGGDEDVNSAPNIFTYDNVPLKKRHYLGTSDTFRSFEPLNEHACIVCDIADDGVVPCSGNECPLAVHRKCVELDCEDPATFYCPYCWFKEQATRSTALRTRGVAAAKTLVQYGCSELRSGDIVMTRENSQLENGSDNSLPMQLHENLHQLQELVKHLKARNSQLDESTDQFIDMEKSCGEAYAVVNDQPKRVLWTVNEEKMLREGVEKFSDTINKNMPWKKILDMGKGIFHTTRNSSDLKDKWRNMNDLDLVEVEIDIIIVVAEIGDQNGEGKKRRSDEEDESNRNHPKIRICGMVFVKPIT</sequence>
<dbReference type="InterPro" id="IPR013083">
    <property type="entry name" value="Znf_RING/FYVE/PHD"/>
</dbReference>
<reference evidence="5 6" key="1">
    <citation type="submission" date="2019-11" db="EMBL/GenBank/DDBJ databases">
        <authorList>
            <person name="Jiao W.-B."/>
            <person name="Schneeberger K."/>
        </authorList>
    </citation>
    <scope>NUCLEOTIDE SEQUENCE [LARGE SCALE GENOMIC DNA]</scope>
    <source>
        <strain evidence="6">cv. An-1</strain>
    </source>
</reference>
<gene>
    <name evidence="5" type="ORF">AN1_LOCUS143</name>
</gene>
<dbReference type="SUPFAM" id="SSF57903">
    <property type="entry name" value="FYVE/PHD zinc finger"/>
    <property type="match status" value="1"/>
</dbReference>
<evidence type="ECO:0000256" key="3">
    <source>
        <dbReference type="ARBA" id="ARBA00022833"/>
    </source>
</evidence>
<dbReference type="InterPro" id="IPR019786">
    <property type="entry name" value="Zinc_finger_PHD-type_CS"/>
</dbReference>
<evidence type="ECO:0000313" key="5">
    <source>
        <dbReference type="EMBL" id="VYS44633.1"/>
    </source>
</evidence>
<dbReference type="Gene3D" id="3.30.40.10">
    <property type="entry name" value="Zinc/RING finger domain, C3HC4 (zinc finger)"/>
    <property type="match status" value="1"/>
</dbReference>
<dbReference type="PANTHER" id="PTHR47863">
    <property type="entry name" value="RING/FYVE/PHD ZINC FINGER SUPERFAMILY PROTEIN"/>
    <property type="match status" value="1"/>
</dbReference>
<evidence type="ECO:0000313" key="6">
    <source>
        <dbReference type="Proteomes" id="UP000426265"/>
    </source>
</evidence>
<dbReference type="PROSITE" id="PS01359">
    <property type="entry name" value="ZF_PHD_1"/>
    <property type="match status" value="1"/>
</dbReference>
<keyword evidence="3" id="KW-0862">Zinc</keyword>
<dbReference type="InterPro" id="IPR001005">
    <property type="entry name" value="SANT/Myb"/>
</dbReference>
<dbReference type="PANTHER" id="PTHR47863:SF5">
    <property type="entry name" value="HOMEODOMAIN-LIKE PROTEIN WITH RING_FYVE_PHD-TYPE ZINC FINGER DOMAIN-CONTAINING PROTEIN-RELATED"/>
    <property type="match status" value="1"/>
</dbReference>
<keyword evidence="1" id="KW-0479">Metal-binding</keyword>
<feature type="domain" description="Myb-like" evidence="4">
    <location>
        <begin position="229"/>
        <end position="290"/>
    </location>
</feature>
<accession>A0A654E5Q4</accession>
<dbReference type="Gene3D" id="1.10.10.60">
    <property type="entry name" value="Homeodomain-like"/>
    <property type="match status" value="1"/>
</dbReference>
<keyword evidence="2" id="KW-0863">Zinc-finger</keyword>